<dbReference type="Pfam" id="PF13413">
    <property type="entry name" value="HTH_25"/>
    <property type="match status" value="1"/>
</dbReference>
<comment type="caution">
    <text evidence="3">The sequence shown here is derived from an EMBL/GenBank/DDBJ whole genome shotgun (WGS) entry which is preliminary data.</text>
</comment>
<evidence type="ECO:0000256" key="1">
    <source>
        <dbReference type="SAM" id="Phobius"/>
    </source>
</evidence>
<dbReference type="GO" id="GO:0003677">
    <property type="term" value="F:DNA binding"/>
    <property type="evidence" value="ECO:0007669"/>
    <property type="project" value="InterPro"/>
</dbReference>
<dbReference type="Pfam" id="PF13464">
    <property type="entry name" value="RodZ_C"/>
    <property type="match status" value="1"/>
</dbReference>
<dbReference type="InterPro" id="IPR025194">
    <property type="entry name" value="RodZ-like_C"/>
</dbReference>
<evidence type="ECO:0000313" key="4">
    <source>
        <dbReference type="Proteomes" id="UP000327011"/>
    </source>
</evidence>
<keyword evidence="1" id="KW-1133">Transmembrane helix</keyword>
<dbReference type="PANTHER" id="PTHR34475:SF1">
    <property type="entry name" value="CYTOSKELETON PROTEIN RODZ"/>
    <property type="match status" value="1"/>
</dbReference>
<feature type="domain" description="HTH cro/C1-type" evidence="2">
    <location>
        <begin position="23"/>
        <end position="82"/>
    </location>
</feature>
<dbReference type="InterPro" id="IPR050400">
    <property type="entry name" value="Bact_Cytoskel_RodZ"/>
</dbReference>
<proteinExistence type="predicted"/>
<keyword evidence="1" id="KW-0472">Membrane</keyword>
<dbReference type="SMART" id="SM00530">
    <property type="entry name" value="HTH_XRE"/>
    <property type="match status" value="1"/>
</dbReference>
<dbReference type="PANTHER" id="PTHR34475">
    <property type="match status" value="1"/>
</dbReference>
<keyword evidence="1" id="KW-0812">Transmembrane</keyword>
<protein>
    <submittedName>
        <fullName evidence="3">Helix-turn-helix domain-containing protein</fullName>
    </submittedName>
</protein>
<keyword evidence="4" id="KW-1185">Reference proteome</keyword>
<feature type="transmembrane region" description="Helical" evidence="1">
    <location>
        <begin position="119"/>
        <end position="139"/>
    </location>
</feature>
<dbReference type="SUPFAM" id="SSF47413">
    <property type="entry name" value="lambda repressor-like DNA-binding domains"/>
    <property type="match status" value="1"/>
</dbReference>
<accession>A0A5J5JZ32</accession>
<name>A0A5J5JZ32_9ACTN</name>
<dbReference type="Proteomes" id="UP000327011">
    <property type="component" value="Unassembled WGS sequence"/>
</dbReference>
<dbReference type="AlphaFoldDB" id="A0A5J5JZ32"/>
<reference evidence="3 4" key="1">
    <citation type="submission" date="2019-09" db="EMBL/GenBank/DDBJ databases">
        <title>Screening of Novel Bioactive Compounds from Soil-Associated.</title>
        <authorList>
            <person name="Gong X."/>
        </authorList>
    </citation>
    <scope>NUCLEOTIDE SEQUENCE [LARGE SCALE GENOMIC DNA]</scope>
    <source>
        <strain evidence="3 4">Gxj-6</strain>
    </source>
</reference>
<organism evidence="3 4">
    <name type="scientific">Microbispora cellulosiformans</name>
    <dbReference type="NCBI Taxonomy" id="2614688"/>
    <lineage>
        <taxon>Bacteria</taxon>
        <taxon>Bacillati</taxon>
        <taxon>Actinomycetota</taxon>
        <taxon>Actinomycetes</taxon>
        <taxon>Streptosporangiales</taxon>
        <taxon>Streptosporangiaceae</taxon>
        <taxon>Microbispora</taxon>
    </lineage>
</organism>
<dbReference type="InterPro" id="IPR001387">
    <property type="entry name" value="Cro/C1-type_HTH"/>
</dbReference>
<sequence>MGLTTHCGAVWKTGGLTMSVGAALAEARERAGLSVRQLSERTRIRETVIQRFEGDDFSVGDFYTRGHLRTIASDLGLDPDELVRQYAQEHPGGDSPVRTSALFGGAAVLRERGRRGSGWTMAVAVALAIVVIVVVARMLGGSGDRTGPTAVRVPAPAQHGQAHHEGAREGRSLEEAFGPGLVVVKVTTRKPSWIAVKDAKGKPIFEGTLPEGKTTTYSARDRVKLVIADAGAVRLVVNGRDLGAPGKDGQMVRRTFAAGGPSPR</sequence>
<evidence type="ECO:0000313" key="3">
    <source>
        <dbReference type="EMBL" id="KAA9375705.1"/>
    </source>
</evidence>
<dbReference type="InterPro" id="IPR010982">
    <property type="entry name" value="Lambda_DNA-bd_dom_sf"/>
</dbReference>
<gene>
    <name evidence="3" type="ORF">F5972_26290</name>
</gene>
<dbReference type="EMBL" id="VYTZ01000010">
    <property type="protein sequence ID" value="KAA9375705.1"/>
    <property type="molecule type" value="Genomic_DNA"/>
</dbReference>
<dbReference type="Gene3D" id="1.10.260.40">
    <property type="entry name" value="lambda repressor-like DNA-binding domains"/>
    <property type="match status" value="1"/>
</dbReference>
<evidence type="ECO:0000259" key="2">
    <source>
        <dbReference type="SMART" id="SM00530"/>
    </source>
</evidence>